<dbReference type="PANTHER" id="PTHR43118">
    <property type="entry name" value="RHAMNOGALACTURONAN LYASE (EUROFUNG)"/>
    <property type="match status" value="1"/>
</dbReference>
<accession>A0A7X0TX48</accession>
<proteinExistence type="predicted"/>
<evidence type="ECO:0000313" key="3">
    <source>
        <dbReference type="EMBL" id="MBB6547081.1"/>
    </source>
</evidence>
<dbReference type="EMBL" id="JACHMI010000001">
    <property type="protein sequence ID" value="MBB6547081.1"/>
    <property type="molecule type" value="Genomic_DNA"/>
</dbReference>
<keyword evidence="4" id="KW-1185">Reference proteome</keyword>
<feature type="domain" description="Rhamnogalacturonan lyase family 11 C-terminal" evidence="2">
    <location>
        <begin position="64"/>
        <end position="176"/>
    </location>
</feature>
<protein>
    <recommendedName>
        <fullName evidence="2">Rhamnogalacturonan lyase family 11 C-terminal domain-containing protein</fullName>
    </recommendedName>
</protein>
<dbReference type="InterPro" id="IPR034641">
    <property type="entry name" value="RGL11"/>
</dbReference>
<reference evidence="3 4" key="1">
    <citation type="submission" date="2020-08" db="EMBL/GenBank/DDBJ databases">
        <title>Sequencing the genomes of 1000 actinobacteria strains.</title>
        <authorList>
            <person name="Klenk H.-P."/>
        </authorList>
    </citation>
    <scope>NUCLEOTIDE SEQUENCE [LARGE SCALE GENOMIC DNA]</scope>
    <source>
        <strain evidence="3 4">DSM 43768</strain>
    </source>
</reference>
<feature type="region of interest" description="Disordered" evidence="1">
    <location>
        <begin position="302"/>
        <end position="340"/>
    </location>
</feature>
<dbReference type="PANTHER" id="PTHR43118:SF1">
    <property type="entry name" value="RHAMNOGALACTURONAN LYASE (EUROFUNG)"/>
    <property type="match status" value="1"/>
</dbReference>
<dbReference type="InterPro" id="IPR049366">
    <property type="entry name" value="RGL11_C"/>
</dbReference>
<feature type="region of interest" description="Disordered" evidence="1">
    <location>
        <begin position="367"/>
        <end position="393"/>
    </location>
</feature>
<dbReference type="Proteomes" id="UP000565579">
    <property type="component" value="Unassembled WGS sequence"/>
</dbReference>
<sequence length="393" mass="43524">MTEAGPSGRLGADFRVYRDGRLTATVTDSTNCLDPAGTPTSPFGVAPIGGHRSASISALRESFYDVSLRKPADGVTPAGEAYTYAANDMSVGDANGDGRYQLVVKWEPSNAKDVSQHGYTGPTCLDTYTLDGTLLWRLDLGVNIRSGAHYAQFLVYDFDGDGRSEVMLKTAPGTSVICYDAAGNPKQERFVTMPRPGYAHTDDYRLSAAGYFDHVVEVFTKWHKHPEVVAGRWPATLEQAFGITPMLSYPLSREAATELATHFVDVYARARSGNNRLREFAGFVIIGPEYPVRLRRRHRQRAAHHRLQARPGRRRPAVGRLSDGPHRTGQPRRPLPVLGGLPRRKRLSAIFARGYYTRTTLIAYDRNGHKRASATRGRPGRRVRRSQATRGQK</sequence>
<gene>
    <name evidence="3" type="ORF">HD593_001876</name>
</gene>
<evidence type="ECO:0000313" key="4">
    <source>
        <dbReference type="Proteomes" id="UP000565579"/>
    </source>
</evidence>
<dbReference type="InterPro" id="IPR028994">
    <property type="entry name" value="Integrin_alpha_N"/>
</dbReference>
<organism evidence="3 4">
    <name type="scientific">Nonomuraea rubra</name>
    <dbReference type="NCBI Taxonomy" id="46180"/>
    <lineage>
        <taxon>Bacteria</taxon>
        <taxon>Bacillati</taxon>
        <taxon>Actinomycetota</taxon>
        <taxon>Actinomycetes</taxon>
        <taxon>Streptosporangiales</taxon>
        <taxon>Streptosporangiaceae</taxon>
        <taxon>Nonomuraea</taxon>
    </lineage>
</organism>
<dbReference type="SUPFAM" id="SSF69318">
    <property type="entry name" value="Integrin alpha N-terminal domain"/>
    <property type="match status" value="1"/>
</dbReference>
<comment type="caution">
    <text evidence="3">The sequence shown here is derived from an EMBL/GenBank/DDBJ whole genome shotgun (WGS) entry which is preliminary data.</text>
</comment>
<feature type="compositionally biased region" description="Low complexity" evidence="1">
    <location>
        <begin position="331"/>
        <end position="340"/>
    </location>
</feature>
<name>A0A7X0TX48_9ACTN</name>
<feature type="compositionally biased region" description="Basic residues" evidence="1">
    <location>
        <begin position="302"/>
        <end position="317"/>
    </location>
</feature>
<dbReference type="Pfam" id="PF21348">
    <property type="entry name" value="RGL11_C"/>
    <property type="match status" value="1"/>
</dbReference>
<dbReference type="AlphaFoldDB" id="A0A7X0TX48"/>
<feature type="compositionally biased region" description="Basic residues" evidence="1">
    <location>
        <begin position="368"/>
        <end position="393"/>
    </location>
</feature>
<evidence type="ECO:0000256" key="1">
    <source>
        <dbReference type="SAM" id="MobiDB-lite"/>
    </source>
</evidence>
<evidence type="ECO:0000259" key="2">
    <source>
        <dbReference type="Pfam" id="PF21348"/>
    </source>
</evidence>